<evidence type="ECO:0000313" key="1">
    <source>
        <dbReference type="EMBL" id="SNS98005.1"/>
    </source>
</evidence>
<dbReference type="Proteomes" id="UP000198327">
    <property type="component" value="Unassembled WGS sequence"/>
</dbReference>
<reference evidence="2" key="1">
    <citation type="submission" date="2017-06" db="EMBL/GenBank/DDBJ databases">
        <authorList>
            <person name="Varghese N."/>
            <person name="Submissions S."/>
        </authorList>
    </citation>
    <scope>NUCLEOTIDE SEQUENCE [LARGE SCALE GENOMIC DNA]</scope>
    <source>
        <strain evidence="2">JCM 23211</strain>
    </source>
</reference>
<dbReference type="EMBL" id="FZOW01000007">
    <property type="protein sequence ID" value="SNS98005.1"/>
    <property type="molecule type" value="Genomic_DNA"/>
</dbReference>
<keyword evidence="2" id="KW-1185">Reference proteome</keyword>
<sequence>MSTPALDAVTADEQEVRFGTFDYDDAWTLGCRMREAAASRSLPLVIGITHGHQRAFHTALPGAYPENDHWLSRKLETAKRYGRSSMGVLEFFLATGRDFDTQSRLPAEHFAAAGGVVPIQVRGVGIVGYAGVSGLPHREDHTFVMEQLRAFAAQG</sequence>
<name>A0A239IWU2_9NOCA</name>
<dbReference type="SUPFAM" id="SSF143744">
    <property type="entry name" value="GlcG-like"/>
    <property type="match status" value="1"/>
</dbReference>
<dbReference type="InterPro" id="IPR010371">
    <property type="entry name" value="YBR137W-like"/>
</dbReference>
<accession>A0A239IWU2</accession>
<proteinExistence type="predicted"/>
<dbReference type="PANTHER" id="PTHR28255">
    <property type="match status" value="1"/>
</dbReference>
<dbReference type="InterPro" id="IPR038084">
    <property type="entry name" value="PduO/GlcC-like_sf"/>
</dbReference>
<organism evidence="1 2">
    <name type="scientific">Rhodococcoides kyotonense</name>
    <dbReference type="NCBI Taxonomy" id="398843"/>
    <lineage>
        <taxon>Bacteria</taxon>
        <taxon>Bacillati</taxon>
        <taxon>Actinomycetota</taxon>
        <taxon>Actinomycetes</taxon>
        <taxon>Mycobacteriales</taxon>
        <taxon>Nocardiaceae</taxon>
        <taxon>Rhodococcoides</taxon>
    </lineage>
</organism>
<dbReference type="RefSeq" id="WP_245865667.1">
    <property type="nucleotide sequence ID" value="NZ_FZOW01000007.1"/>
</dbReference>
<dbReference type="PANTHER" id="PTHR28255:SF1">
    <property type="entry name" value="UPF0303 PROTEIN YBR137W"/>
    <property type="match status" value="1"/>
</dbReference>
<dbReference type="PIRSF" id="PIRSF008757">
    <property type="entry name" value="UCP008757"/>
    <property type="match status" value="1"/>
</dbReference>
<evidence type="ECO:0000313" key="2">
    <source>
        <dbReference type="Proteomes" id="UP000198327"/>
    </source>
</evidence>
<dbReference type="Gene3D" id="3.30.450.150">
    <property type="entry name" value="Haem-degrading domain"/>
    <property type="match status" value="1"/>
</dbReference>
<dbReference type="AlphaFoldDB" id="A0A239IWU2"/>
<dbReference type="InterPro" id="IPR005624">
    <property type="entry name" value="PduO/GlcC-like"/>
</dbReference>
<dbReference type="Pfam" id="PF03928">
    <property type="entry name" value="HbpS-like"/>
    <property type="match status" value="1"/>
</dbReference>
<dbReference type="NCBIfam" id="NF002696">
    <property type="entry name" value="PRK02487.1-5"/>
    <property type="match status" value="1"/>
</dbReference>
<gene>
    <name evidence="1" type="ORF">SAMN05421642_107265</name>
</gene>
<protein>
    <submittedName>
        <fullName evidence="1">Uncharacterized protein, UPF0303 family</fullName>
    </submittedName>
</protein>